<dbReference type="NCBIfam" id="TIGR03725">
    <property type="entry name" value="T6A_YeaZ"/>
    <property type="match status" value="1"/>
</dbReference>
<dbReference type="Proteomes" id="UP000500857">
    <property type="component" value="Chromosome"/>
</dbReference>
<accession>A0A6H1TXE7</accession>
<dbReference type="InterPro" id="IPR022496">
    <property type="entry name" value="T6A_TsaB"/>
</dbReference>
<organism evidence="2 3">
    <name type="scientific">Oxynema aestuarii AP17</name>
    <dbReference type="NCBI Taxonomy" id="2064643"/>
    <lineage>
        <taxon>Bacteria</taxon>
        <taxon>Bacillati</taxon>
        <taxon>Cyanobacteriota</taxon>
        <taxon>Cyanophyceae</taxon>
        <taxon>Oscillatoriophycideae</taxon>
        <taxon>Oscillatoriales</taxon>
        <taxon>Oscillatoriaceae</taxon>
        <taxon>Oxynema</taxon>
        <taxon>Oxynema aestuarii</taxon>
    </lineage>
</organism>
<sequence length="224" mass="24510">MTLTSPQFALSLHTSSPELGLAIADASGQTRCQTWDLGRDLSVRLHSKLVEFIRPQTWQDLQYLAVAKGPGSFTGTRIGVVTARTLAQQLDIPLFAVSTLEAIAWDLLTPKSGLDASETAKDLPRRIAVQMRAQRGQLYVALYLSPASPDLALSAELPDTVMSPEEWDRYLDRLPHPYRRAIAPDALGSTASAILGVARQQWQGGQRPHWSAALPFYGQHPVDG</sequence>
<evidence type="ECO:0000259" key="1">
    <source>
        <dbReference type="Pfam" id="PF00814"/>
    </source>
</evidence>
<keyword evidence="2" id="KW-0808">Transferase</keyword>
<dbReference type="Pfam" id="PF00814">
    <property type="entry name" value="TsaD"/>
    <property type="match status" value="1"/>
</dbReference>
<evidence type="ECO:0000313" key="3">
    <source>
        <dbReference type="Proteomes" id="UP000500857"/>
    </source>
</evidence>
<dbReference type="InterPro" id="IPR043129">
    <property type="entry name" value="ATPase_NBD"/>
</dbReference>
<dbReference type="AlphaFoldDB" id="A0A6H1TXE7"/>
<dbReference type="InterPro" id="IPR000905">
    <property type="entry name" value="Gcp-like_dom"/>
</dbReference>
<keyword evidence="3" id="KW-1185">Reference proteome</keyword>
<dbReference type="GO" id="GO:0016740">
    <property type="term" value="F:transferase activity"/>
    <property type="evidence" value="ECO:0007669"/>
    <property type="project" value="UniProtKB-KW"/>
</dbReference>
<dbReference type="SUPFAM" id="SSF53067">
    <property type="entry name" value="Actin-like ATPase domain"/>
    <property type="match status" value="2"/>
</dbReference>
<dbReference type="EMBL" id="CP051167">
    <property type="protein sequence ID" value="QIZ71241.1"/>
    <property type="molecule type" value="Genomic_DNA"/>
</dbReference>
<evidence type="ECO:0000313" key="2">
    <source>
        <dbReference type="EMBL" id="QIZ71241.1"/>
    </source>
</evidence>
<dbReference type="GO" id="GO:0002949">
    <property type="term" value="P:tRNA threonylcarbamoyladenosine modification"/>
    <property type="evidence" value="ECO:0007669"/>
    <property type="project" value="InterPro"/>
</dbReference>
<dbReference type="KEGG" id="oxy:HCG48_12150"/>
<dbReference type="Gene3D" id="3.30.420.40">
    <property type="match status" value="1"/>
</dbReference>
<reference evidence="2 3" key="1">
    <citation type="submission" date="2020-04" db="EMBL/GenBank/DDBJ databases">
        <authorList>
            <person name="Basu S."/>
            <person name="Maruthanayagam V."/>
            <person name="Chakraborty S."/>
            <person name="Pramanik A."/>
            <person name="Mukherjee J."/>
            <person name="Brink B."/>
        </authorList>
    </citation>
    <scope>NUCLEOTIDE SEQUENCE [LARGE SCALE GENOMIC DNA]</scope>
    <source>
        <strain evidence="2 3">AP17</strain>
    </source>
</reference>
<gene>
    <name evidence="2" type="primary">tsaB</name>
    <name evidence="2" type="ORF">HCG48_12150</name>
</gene>
<dbReference type="RefSeq" id="WP_168569395.1">
    <property type="nucleotide sequence ID" value="NZ_CP051167.1"/>
</dbReference>
<feature type="domain" description="Gcp-like" evidence="1">
    <location>
        <begin position="57"/>
        <end position="141"/>
    </location>
</feature>
<name>A0A6H1TXE7_9CYAN</name>
<protein>
    <submittedName>
        <fullName evidence="2">tRNA (Adenosine(37)-N6)-threonylcarbamoyltransferase complex dimerization subunit type 1 TsaB</fullName>
    </submittedName>
</protein>
<proteinExistence type="predicted"/>